<dbReference type="Pfam" id="PF13952">
    <property type="entry name" value="DUF4216"/>
    <property type="match status" value="1"/>
</dbReference>
<protein>
    <recommendedName>
        <fullName evidence="1">DUF4216 domain-containing protein</fullName>
    </recommendedName>
</protein>
<dbReference type="OMA" id="MRELQDP"/>
<sequence>MSNKSLLSEHTRSFSTWLKDQVMRELQDPSHSISKRLKSLAGGPNFRASFYSGYVYNGCKFYTKEQDKISTMQNSGVVVEAEAMHFASAKDNRPAYGKMLYYGIIEQIIEMQYNDLIIPIFGCKWVNNNTVVEYEDIGFTLVNFDKLGHEEDPYILVSQAKQVFYMTDPANKKRSAVIKPRSRHIINEYDDDIELEESSSTQVVQLEDVINDHGDNNLLTCA</sequence>
<dbReference type="AlphaFoldDB" id="A0A803MY05"/>
<reference evidence="2" key="1">
    <citation type="journal article" date="2017" name="Nature">
        <title>The genome of Chenopodium quinoa.</title>
        <authorList>
            <person name="Jarvis D.E."/>
            <person name="Ho Y.S."/>
            <person name="Lightfoot D.J."/>
            <person name="Schmoeckel S.M."/>
            <person name="Li B."/>
            <person name="Borm T.J.A."/>
            <person name="Ohyanagi H."/>
            <person name="Mineta K."/>
            <person name="Michell C.T."/>
            <person name="Saber N."/>
            <person name="Kharbatia N.M."/>
            <person name="Rupper R.R."/>
            <person name="Sharp A.R."/>
            <person name="Dally N."/>
            <person name="Boughton B.A."/>
            <person name="Woo Y.H."/>
            <person name="Gao G."/>
            <person name="Schijlen E.G.W.M."/>
            <person name="Guo X."/>
            <person name="Momin A.A."/>
            <person name="Negrao S."/>
            <person name="Al-Babili S."/>
            <person name="Gehring C."/>
            <person name="Roessner U."/>
            <person name="Jung C."/>
            <person name="Murphy K."/>
            <person name="Arold S.T."/>
            <person name="Gojobori T."/>
            <person name="van der Linden C.G."/>
            <person name="van Loo E.N."/>
            <person name="Jellen E.N."/>
            <person name="Maughan P.J."/>
            <person name="Tester M."/>
        </authorList>
    </citation>
    <scope>NUCLEOTIDE SEQUENCE [LARGE SCALE GENOMIC DNA]</scope>
    <source>
        <strain evidence="2">cv. PI 614886</strain>
    </source>
</reference>
<feature type="domain" description="DUF4216" evidence="1">
    <location>
        <begin position="109"/>
        <end position="173"/>
    </location>
</feature>
<evidence type="ECO:0000313" key="3">
    <source>
        <dbReference type="Proteomes" id="UP000596660"/>
    </source>
</evidence>
<keyword evidence="3" id="KW-1185">Reference proteome</keyword>
<name>A0A803MY05_CHEQI</name>
<proteinExistence type="predicted"/>
<reference evidence="2" key="2">
    <citation type="submission" date="2021-03" db="UniProtKB">
        <authorList>
            <consortium name="EnsemblPlants"/>
        </authorList>
    </citation>
    <scope>IDENTIFICATION</scope>
</reference>
<dbReference type="PANTHER" id="PTHR48258">
    <property type="entry name" value="DUF4218 DOMAIN-CONTAINING PROTEIN-RELATED"/>
    <property type="match status" value="1"/>
</dbReference>
<evidence type="ECO:0000259" key="1">
    <source>
        <dbReference type="Pfam" id="PF13952"/>
    </source>
</evidence>
<dbReference type="Proteomes" id="UP000596660">
    <property type="component" value="Unplaced"/>
</dbReference>
<dbReference type="Gramene" id="AUR62037085-RA">
    <property type="protein sequence ID" value="AUR62037085-RA:cds"/>
    <property type="gene ID" value="AUR62037085"/>
</dbReference>
<evidence type="ECO:0000313" key="2">
    <source>
        <dbReference type="EnsemblPlants" id="AUR62037085-RA:cds"/>
    </source>
</evidence>
<accession>A0A803MY05</accession>
<dbReference type="PANTHER" id="PTHR48258:SF9">
    <property type="entry name" value="OS01G0348150 PROTEIN"/>
    <property type="match status" value="1"/>
</dbReference>
<dbReference type="InterPro" id="IPR025312">
    <property type="entry name" value="DUF4216"/>
</dbReference>
<dbReference type="EnsemblPlants" id="AUR62037085-RA">
    <property type="protein sequence ID" value="AUR62037085-RA:cds"/>
    <property type="gene ID" value="AUR62037085"/>
</dbReference>
<organism evidence="2 3">
    <name type="scientific">Chenopodium quinoa</name>
    <name type="common">Quinoa</name>
    <dbReference type="NCBI Taxonomy" id="63459"/>
    <lineage>
        <taxon>Eukaryota</taxon>
        <taxon>Viridiplantae</taxon>
        <taxon>Streptophyta</taxon>
        <taxon>Embryophyta</taxon>
        <taxon>Tracheophyta</taxon>
        <taxon>Spermatophyta</taxon>
        <taxon>Magnoliopsida</taxon>
        <taxon>eudicotyledons</taxon>
        <taxon>Gunneridae</taxon>
        <taxon>Pentapetalae</taxon>
        <taxon>Caryophyllales</taxon>
        <taxon>Chenopodiaceae</taxon>
        <taxon>Chenopodioideae</taxon>
        <taxon>Atripliceae</taxon>
        <taxon>Chenopodium</taxon>
    </lineage>
</organism>